<feature type="signal peptide" evidence="5">
    <location>
        <begin position="1"/>
        <end position="24"/>
    </location>
</feature>
<protein>
    <recommendedName>
        <fullName evidence="6">Ribosomal eL28/Mak16 domain-containing protein</fullName>
    </recommendedName>
</protein>
<dbReference type="GO" id="GO:0005840">
    <property type="term" value="C:ribosome"/>
    <property type="evidence" value="ECO:0007669"/>
    <property type="project" value="UniProtKB-KW"/>
</dbReference>
<evidence type="ECO:0000259" key="6">
    <source>
        <dbReference type="Pfam" id="PF01778"/>
    </source>
</evidence>
<organism evidence="7 8">
    <name type="scientific">Bondarzewia mesenterica</name>
    <dbReference type="NCBI Taxonomy" id="1095465"/>
    <lineage>
        <taxon>Eukaryota</taxon>
        <taxon>Fungi</taxon>
        <taxon>Dikarya</taxon>
        <taxon>Basidiomycota</taxon>
        <taxon>Agaricomycotina</taxon>
        <taxon>Agaricomycetes</taxon>
        <taxon>Russulales</taxon>
        <taxon>Bondarzewiaceae</taxon>
        <taxon>Bondarzewia</taxon>
    </lineage>
</organism>
<evidence type="ECO:0000256" key="3">
    <source>
        <dbReference type="ARBA" id="ARBA00023274"/>
    </source>
</evidence>
<accession>A0A4S4M2A0</accession>
<keyword evidence="5" id="KW-0732">Signal</keyword>
<feature type="compositionally biased region" description="Low complexity" evidence="4">
    <location>
        <begin position="398"/>
        <end position="408"/>
    </location>
</feature>
<dbReference type="PANTHER" id="PTHR10544">
    <property type="entry name" value="60S RIBOSOMAL PROTEIN L28"/>
    <property type="match status" value="1"/>
</dbReference>
<feature type="region of interest" description="Disordered" evidence="4">
    <location>
        <begin position="371"/>
        <end position="441"/>
    </location>
</feature>
<comment type="similarity">
    <text evidence="1">Belongs to the eukaryotic ribosomal protein eL28 family.</text>
</comment>
<feature type="domain" description="Ribosomal eL28/Mak16" evidence="6">
    <location>
        <begin position="239"/>
        <end position="339"/>
    </location>
</feature>
<evidence type="ECO:0000256" key="5">
    <source>
        <dbReference type="SAM" id="SignalP"/>
    </source>
</evidence>
<dbReference type="Proteomes" id="UP000310158">
    <property type="component" value="Unassembled WGS sequence"/>
</dbReference>
<evidence type="ECO:0000256" key="1">
    <source>
        <dbReference type="ARBA" id="ARBA00007926"/>
    </source>
</evidence>
<feature type="compositionally biased region" description="Basic and acidic residues" evidence="4">
    <location>
        <begin position="418"/>
        <end position="435"/>
    </location>
</feature>
<dbReference type="AlphaFoldDB" id="A0A4S4M2A0"/>
<sequence length="441" mass="47149">MILFKPVLALLSAALLSFVACVHGAPTSTDIIPGSSEGDILNLLGLGLVQHINVFITVSGQYPAKLEVEVEHATAQLETLITNLVSVNFDVLNPLPVEITIERAATEAGINGTVYSQFDQSFTSFIIPPFGTANSGTFPNVTLTQGAIASLAIIPLGELDIINADINLRVATIQGALGIPIPLNGLTQTGVNTTSVPFCVNRGLIDRVIFADTLSLSPRTERSERQAVMTEMKYLDSLNQNNSFIVKRVAEGPIFSKEPGNLINIHSQKYSGLANSKTIDVREGPTGIQITHRKKSAAPTAVRSARATTTIRSRTGPRRALGIAARTTKRGYRPDLRSVSLLAKFSIPLPVRHSPFESIRYDTNPLEMPKGVMKDGRGHVCKKNPSLVGADQTPPDTSSSLSSLAALARVSAITASQKEPKPAPPKKERGKKAETLRAALA</sequence>
<dbReference type="GO" id="GO:1990904">
    <property type="term" value="C:ribonucleoprotein complex"/>
    <property type="evidence" value="ECO:0007669"/>
    <property type="project" value="UniProtKB-KW"/>
</dbReference>
<dbReference type="PROSITE" id="PS51257">
    <property type="entry name" value="PROKAR_LIPOPROTEIN"/>
    <property type="match status" value="1"/>
</dbReference>
<keyword evidence="8" id="KW-1185">Reference proteome</keyword>
<evidence type="ECO:0000256" key="4">
    <source>
        <dbReference type="SAM" id="MobiDB-lite"/>
    </source>
</evidence>
<dbReference type="OrthoDB" id="3251634at2759"/>
<gene>
    <name evidence="7" type="ORF">EW146_g2390</name>
</gene>
<comment type="caution">
    <text evidence="7">The sequence shown here is derived from an EMBL/GenBank/DDBJ whole genome shotgun (WGS) entry which is preliminary data.</text>
</comment>
<dbReference type="InterPro" id="IPR002672">
    <property type="entry name" value="Ribosomal_eL28"/>
</dbReference>
<dbReference type="GO" id="GO:0006412">
    <property type="term" value="P:translation"/>
    <property type="evidence" value="ECO:0007669"/>
    <property type="project" value="InterPro"/>
</dbReference>
<evidence type="ECO:0000256" key="2">
    <source>
        <dbReference type="ARBA" id="ARBA00022980"/>
    </source>
</evidence>
<dbReference type="Gene3D" id="3.30.390.110">
    <property type="match status" value="1"/>
</dbReference>
<name>A0A4S4M2A0_9AGAM</name>
<reference evidence="7 8" key="1">
    <citation type="submission" date="2019-02" db="EMBL/GenBank/DDBJ databases">
        <title>Genome sequencing of the rare red list fungi Bondarzewia mesenterica.</title>
        <authorList>
            <person name="Buettner E."/>
            <person name="Kellner H."/>
        </authorList>
    </citation>
    <scope>NUCLEOTIDE SEQUENCE [LARGE SCALE GENOMIC DNA]</scope>
    <source>
        <strain evidence="7 8">DSM 108281</strain>
    </source>
</reference>
<keyword evidence="3" id="KW-0687">Ribonucleoprotein</keyword>
<keyword evidence="2" id="KW-0689">Ribosomal protein</keyword>
<proteinExistence type="inferred from homology"/>
<dbReference type="Pfam" id="PF01778">
    <property type="entry name" value="Ribosomal_L28e"/>
    <property type="match status" value="1"/>
</dbReference>
<evidence type="ECO:0000313" key="7">
    <source>
        <dbReference type="EMBL" id="THH18627.1"/>
    </source>
</evidence>
<dbReference type="GO" id="GO:0003735">
    <property type="term" value="F:structural constituent of ribosome"/>
    <property type="evidence" value="ECO:0007669"/>
    <property type="project" value="InterPro"/>
</dbReference>
<dbReference type="EMBL" id="SGPL01000070">
    <property type="protein sequence ID" value="THH18627.1"/>
    <property type="molecule type" value="Genomic_DNA"/>
</dbReference>
<feature type="chain" id="PRO_5020932797" description="Ribosomal eL28/Mak16 domain-containing protein" evidence="5">
    <location>
        <begin position="25"/>
        <end position="441"/>
    </location>
</feature>
<dbReference type="InterPro" id="IPR029004">
    <property type="entry name" value="Ribosomal_eL28/Mak16"/>
</dbReference>
<evidence type="ECO:0000313" key="8">
    <source>
        <dbReference type="Proteomes" id="UP000310158"/>
    </source>
</evidence>